<reference evidence="1 2" key="1">
    <citation type="journal article" date="2023" name="G3 (Bethesda)">
        <title>A chromosome-level genome assembly of Zasmidium syzygii isolated from banana leaves.</title>
        <authorList>
            <person name="van Westerhoven A.C."/>
            <person name="Mehrabi R."/>
            <person name="Talebi R."/>
            <person name="Steentjes M.B.F."/>
            <person name="Corcolon B."/>
            <person name="Chong P.A."/>
            <person name="Kema G.H.J."/>
            <person name="Seidl M.F."/>
        </authorList>
    </citation>
    <scope>NUCLEOTIDE SEQUENCE [LARGE SCALE GENOMIC DNA]</scope>
    <source>
        <strain evidence="1 2">P124</strain>
    </source>
</reference>
<keyword evidence="2" id="KW-1185">Reference proteome</keyword>
<evidence type="ECO:0000313" key="2">
    <source>
        <dbReference type="Proteomes" id="UP001305779"/>
    </source>
</evidence>
<evidence type="ECO:0000313" key="1">
    <source>
        <dbReference type="EMBL" id="KAK4494392.1"/>
    </source>
</evidence>
<sequence>MEQVQHLAPPKATRTRRRKPRHIITTLQNASGQENSGLFKLPAGLRNRIYELAFKDTTVCVRSKTKNEPDGATVVPGLLLACKLLYAEALQIHFANTIFEFTSTTRIAQWLRNIGPENRELVARVDFRLRSTRQCRIPWFFHGRVKEIRDDVLIRLLRQNVIMDSSTISIIQNFGPGSTKERVWFTHTGSDGTHDIVYQWVLPVSSFLPAIVA</sequence>
<gene>
    <name evidence="1" type="ORF">PRZ48_014690</name>
</gene>
<name>A0ABR0DZ06_ZASCE</name>
<dbReference type="PANTHER" id="PTHR42085:SF1">
    <property type="entry name" value="F-BOX DOMAIN-CONTAINING PROTEIN"/>
    <property type="match status" value="1"/>
</dbReference>
<dbReference type="EMBL" id="JAXOVC010000014">
    <property type="protein sequence ID" value="KAK4494392.1"/>
    <property type="molecule type" value="Genomic_DNA"/>
</dbReference>
<dbReference type="PANTHER" id="PTHR42085">
    <property type="entry name" value="F-BOX DOMAIN-CONTAINING PROTEIN"/>
    <property type="match status" value="1"/>
</dbReference>
<dbReference type="Proteomes" id="UP001305779">
    <property type="component" value="Unassembled WGS sequence"/>
</dbReference>
<organism evidence="1 2">
    <name type="scientific">Zasmidium cellare</name>
    <name type="common">Wine cellar mold</name>
    <name type="synonym">Racodium cellare</name>
    <dbReference type="NCBI Taxonomy" id="395010"/>
    <lineage>
        <taxon>Eukaryota</taxon>
        <taxon>Fungi</taxon>
        <taxon>Dikarya</taxon>
        <taxon>Ascomycota</taxon>
        <taxon>Pezizomycotina</taxon>
        <taxon>Dothideomycetes</taxon>
        <taxon>Dothideomycetidae</taxon>
        <taxon>Mycosphaerellales</taxon>
        <taxon>Mycosphaerellaceae</taxon>
        <taxon>Zasmidium</taxon>
    </lineage>
</organism>
<comment type="caution">
    <text evidence="1">The sequence shown here is derived from an EMBL/GenBank/DDBJ whole genome shotgun (WGS) entry which is preliminary data.</text>
</comment>
<protein>
    <submittedName>
        <fullName evidence="1">Uncharacterized protein</fullName>
    </submittedName>
</protein>
<proteinExistence type="predicted"/>
<accession>A0ABR0DZ06</accession>
<dbReference type="InterPro" id="IPR038883">
    <property type="entry name" value="AN11006-like"/>
</dbReference>